<gene>
    <name evidence="3" type="ORF">BKG62_21355</name>
    <name evidence="4" type="ORF">FJK96_12795</name>
</gene>
<dbReference type="AlphaFoldDB" id="A0AB73MFX1"/>
<name>A0AB73MFX1_MYCCH</name>
<reference evidence="3 5" key="1">
    <citation type="submission" date="2016-10" db="EMBL/GenBank/DDBJ databases">
        <title>Evaluation of Human, Animal and Environmental Mycobacterium chelonae Isolates by Core Genome Phylogenomic Analysis, Targeted Gene Comparison, and Anti-microbial Susceptibility Patterns: A Tale of Mistaken Identities.</title>
        <authorList>
            <person name="Fogelson S.B."/>
            <person name="Camus A.C."/>
            <person name="Lorenz W."/>
            <person name="Vasireddy R."/>
            <person name="Vasireddy S."/>
            <person name="Smith T."/>
            <person name="Brown-Elliott B.A."/>
            <person name="Wallace R.J.Jr."/>
            <person name="Hasan N.A."/>
            <person name="Reischl U."/>
            <person name="Sanchez S."/>
        </authorList>
    </citation>
    <scope>NUCLEOTIDE SEQUENCE [LARGE SCALE GENOMIC DNA]</scope>
    <source>
        <strain evidence="3 5">42895</strain>
    </source>
</reference>
<dbReference type="EMBL" id="MLHW01000019">
    <property type="protein sequence ID" value="OHT48185.1"/>
    <property type="molecule type" value="Genomic_DNA"/>
</dbReference>
<proteinExistence type="predicted"/>
<protein>
    <recommendedName>
        <fullName evidence="7">Transmembrane protein</fullName>
    </recommendedName>
</protein>
<dbReference type="RefSeq" id="WP_070919074.1">
    <property type="nucleotide sequence ID" value="NZ_CP041150.1"/>
</dbReference>
<keyword evidence="2" id="KW-1133">Transmembrane helix</keyword>
<evidence type="ECO:0000313" key="6">
    <source>
        <dbReference type="Proteomes" id="UP000317728"/>
    </source>
</evidence>
<evidence type="ECO:0000313" key="3">
    <source>
        <dbReference type="EMBL" id="OHT48185.1"/>
    </source>
</evidence>
<organism evidence="3 5">
    <name type="scientific">Mycobacteroides chelonae</name>
    <name type="common">Mycobacterium chelonae</name>
    <dbReference type="NCBI Taxonomy" id="1774"/>
    <lineage>
        <taxon>Bacteria</taxon>
        <taxon>Bacillati</taxon>
        <taxon>Actinomycetota</taxon>
        <taxon>Actinomycetes</taxon>
        <taxon>Mycobacteriales</taxon>
        <taxon>Mycobacteriaceae</taxon>
        <taxon>Mycobacteroides</taxon>
    </lineage>
</organism>
<accession>A0AB73MFX1</accession>
<evidence type="ECO:0000313" key="4">
    <source>
        <dbReference type="EMBL" id="QDF70937.1"/>
    </source>
</evidence>
<reference evidence="4 6" key="2">
    <citation type="submission" date="2019-06" db="EMBL/GenBank/DDBJ databases">
        <title>Whole geneome sequnce of Mycobacteroides chelonae M77 isolated from bovine milk from Meghalaya, India.</title>
        <authorList>
            <person name="Vise E."/>
            <person name="Das S."/>
            <person name="Garg A."/>
            <person name="Ghatak S."/>
            <person name="Shakuntala I."/>
            <person name="Milton A.A.P."/>
            <person name="Karam A."/>
            <person name="Sanjukta R."/>
            <person name="Puro K."/>
            <person name="Sen A."/>
        </authorList>
    </citation>
    <scope>NUCLEOTIDE SEQUENCE [LARGE SCALE GENOMIC DNA]</scope>
    <source>
        <strain evidence="4 6">M77</strain>
    </source>
</reference>
<keyword evidence="2" id="KW-0812">Transmembrane</keyword>
<evidence type="ECO:0008006" key="7">
    <source>
        <dbReference type="Google" id="ProtNLM"/>
    </source>
</evidence>
<dbReference type="EMBL" id="CP041150">
    <property type="protein sequence ID" value="QDF70937.1"/>
    <property type="molecule type" value="Genomic_DNA"/>
</dbReference>
<evidence type="ECO:0000313" key="5">
    <source>
        <dbReference type="Proteomes" id="UP000180113"/>
    </source>
</evidence>
<evidence type="ECO:0000256" key="1">
    <source>
        <dbReference type="SAM" id="MobiDB-lite"/>
    </source>
</evidence>
<dbReference type="Proteomes" id="UP000317728">
    <property type="component" value="Chromosome"/>
</dbReference>
<evidence type="ECO:0000256" key="2">
    <source>
        <dbReference type="SAM" id="Phobius"/>
    </source>
</evidence>
<dbReference type="Proteomes" id="UP000180113">
    <property type="component" value="Unassembled WGS sequence"/>
</dbReference>
<feature type="transmembrane region" description="Helical" evidence="2">
    <location>
        <begin position="40"/>
        <end position="61"/>
    </location>
</feature>
<feature type="region of interest" description="Disordered" evidence="1">
    <location>
        <begin position="1"/>
        <end position="24"/>
    </location>
</feature>
<keyword evidence="2" id="KW-0472">Membrane</keyword>
<sequence length="66" mass="6948">MSNADALTNGHELVHGPTSDSGFAMSASDRRAIDDDNWMIAKSVMFCGAATAAVAIFGWMAESILI</sequence>